<evidence type="ECO:0000256" key="12">
    <source>
        <dbReference type="ARBA" id="ARBA00023049"/>
    </source>
</evidence>
<name>A0A382IQQ9_9ZZZZ</name>
<comment type="subcellular location">
    <subcellularLocation>
        <location evidence="2">Membrane</location>
    </subcellularLocation>
</comment>
<keyword evidence="9" id="KW-0862">Zinc</keyword>
<dbReference type="Gene3D" id="1.10.8.60">
    <property type="match status" value="1"/>
</dbReference>
<evidence type="ECO:0000256" key="1">
    <source>
        <dbReference type="ARBA" id="ARBA00001947"/>
    </source>
</evidence>
<keyword evidence="11" id="KW-1133">Transmembrane helix</keyword>
<evidence type="ECO:0000256" key="9">
    <source>
        <dbReference type="ARBA" id="ARBA00022833"/>
    </source>
</evidence>
<dbReference type="Pfam" id="PF01434">
    <property type="entry name" value="Peptidase_M41"/>
    <property type="match status" value="1"/>
</dbReference>
<dbReference type="Gene3D" id="1.20.58.760">
    <property type="entry name" value="Peptidase M41"/>
    <property type="match status" value="1"/>
</dbReference>
<dbReference type="InterPro" id="IPR027417">
    <property type="entry name" value="P-loop_NTPase"/>
</dbReference>
<dbReference type="InterPro" id="IPR037219">
    <property type="entry name" value="Peptidase_M41-like"/>
</dbReference>
<gene>
    <name evidence="15" type="ORF">METZ01_LOCUS254426</name>
</gene>
<dbReference type="InterPro" id="IPR003959">
    <property type="entry name" value="ATPase_AAA_core"/>
</dbReference>
<evidence type="ECO:0000256" key="11">
    <source>
        <dbReference type="ARBA" id="ARBA00022989"/>
    </source>
</evidence>
<keyword evidence="8" id="KW-0378">Hydrolase</keyword>
<dbReference type="SUPFAM" id="SSF140990">
    <property type="entry name" value="FtsH protease domain-like"/>
    <property type="match status" value="1"/>
</dbReference>
<dbReference type="InterPro" id="IPR041569">
    <property type="entry name" value="AAA_lid_3"/>
</dbReference>
<dbReference type="GO" id="GO:0005886">
    <property type="term" value="C:plasma membrane"/>
    <property type="evidence" value="ECO:0007669"/>
    <property type="project" value="TreeGrafter"/>
</dbReference>
<keyword evidence="4" id="KW-0645">Protease</keyword>
<organism evidence="15">
    <name type="scientific">marine metagenome</name>
    <dbReference type="NCBI Taxonomy" id="408172"/>
    <lineage>
        <taxon>unclassified sequences</taxon>
        <taxon>metagenomes</taxon>
        <taxon>ecological metagenomes</taxon>
    </lineage>
</organism>
<dbReference type="Gene3D" id="3.40.50.300">
    <property type="entry name" value="P-loop containing nucleotide triphosphate hydrolases"/>
    <property type="match status" value="1"/>
</dbReference>
<comment type="cofactor">
    <cofactor evidence="1">
        <name>Zn(2+)</name>
        <dbReference type="ChEBI" id="CHEBI:29105"/>
    </cofactor>
</comment>
<keyword evidence="10" id="KW-0067">ATP-binding</keyword>
<feature type="non-terminal residue" evidence="15">
    <location>
        <position position="1"/>
    </location>
</feature>
<dbReference type="PANTHER" id="PTHR23076:SF97">
    <property type="entry name" value="ATP-DEPENDENT ZINC METALLOPROTEASE YME1L1"/>
    <property type="match status" value="1"/>
</dbReference>
<dbReference type="SUPFAM" id="SSF52540">
    <property type="entry name" value="P-loop containing nucleoside triphosphate hydrolases"/>
    <property type="match status" value="1"/>
</dbReference>
<dbReference type="GO" id="GO:0004222">
    <property type="term" value="F:metalloendopeptidase activity"/>
    <property type="evidence" value="ECO:0007669"/>
    <property type="project" value="InterPro"/>
</dbReference>
<keyword evidence="6" id="KW-0479">Metal-binding</keyword>
<dbReference type="NCBIfam" id="TIGR01241">
    <property type="entry name" value="FtsH_fam"/>
    <property type="match status" value="1"/>
</dbReference>
<evidence type="ECO:0000259" key="14">
    <source>
        <dbReference type="SMART" id="SM00382"/>
    </source>
</evidence>
<comment type="similarity">
    <text evidence="3">In the C-terminal section; belongs to the peptidase M41 family.</text>
</comment>
<feature type="domain" description="AAA+ ATPase" evidence="14">
    <location>
        <begin position="38"/>
        <end position="177"/>
    </location>
</feature>
<dbReference type="Pfam" id="PF17862">
    <property type="entry name" value="AAA_lid_3"/>
    <property type="match status" value="1"/>
</dbReference>
<sequence length="356" mass="38656">KKVTFDDVAGVDEAKEEVQEVVEFLRDPRKFMRLGGKIPKGALLVGPPGTGKTLLAKAIAGEADVPFFTISGSDFVEMFVGVGASRVRDMFEQGKKNAPCIIFIDELDAVGRSRGAGLGGGNDEREQTLNQILVEMDGFETNEGVVIIAATNRPDVLDPALLRPGRFDRQVVVPLPDIIGREQILKIHAKKISLGPDVKLKTIARGTPGFSGADLANLVNESALLAARKNKRIVTMQEFEDAKDKVMMGAERKSMVMTEDDKKLTAYHESGHAIVALNEKASDPIHKATIIPRGRALGVVWTLPERDKYSHSREYIEANISKAMGGRIAEELIFGHDKVTSGAASDIQMATKLAKD</sequence>
<keyword evidence="5" id="KW-0812">Transmembrane</keyword>
<dbReference type="GO" id="GO:0004176">
    <property type="term" value="F:ATP-dependent peptidase activity"/>
    <property type="evidence" value="ECO:0007669"/>
    <property type="project" value="InterPro"/>
</dbReference>
<evidence type="ECO:0000256" key="4">
    <source>
        <dbReference type="ARBA" id="ARBA00022670"/>
    </source>
</evidence>
<dbReference type="GO" id="GO:0005524">
    <property type="term" value="F:ATP binding"/>
    <property type="evidence" value="ECO:0007669"/>
    <property type="project" value="UniProtKB-KW"/>
</dbReference>
<dbReference type="AlphaFoldDB" id="A0A382IQQ9"/>
<dbReference type="InterPro" id="IPR003960">
    <property type="entry name" value="ATPase_AAA_CS"/>
</dbReference>
<accession>A0A382IQQ9</accession>
<dbReference type="GO" id="GO:0030163">
    <property type="term" value="P:protein catabolic process"/>
    <property type="evidence" value="ECO:0007669"/>
    <property type="project" value="TreeGrafter"/>
</dbReference>
<evidence type="ECO:0000313" key="15">
    <source>
        <dbReference type="EMBL" id="SVC01572.1"/>
    </source>
</evidence>
<dbReference type="FunFam" id="1.10.8.60:FF:000001">
    <property type="entry name" value="ATP-dependent zinc metalloprotease FtsH"/>
    <property type="match status" value="1"/>
</dbReference>
<keyword evidence="7" id="KW-0547">Nucleotide-binding</keyword>
<dbReference type="SMART" id="SM00382">
    <property type="entry name" value="AAA"/>
    <property type="match status" value="1"/>
</dbReference>
<evidence type="ECO:0000256" key="10">
    <source>
        <dbReference type="ARBA" id="ARBA00022840"/>
    </source>
</evidence>
<reference evidence="15" key="1">
    <citation type="submission" date="2018-05" db="EMBL/GenBank/DDBJ databases">
        <authorList>
            <person name="Lanie J.A."/>
            <person name="Ng W.-L."/>
            <person name="Kazmierczak K.M."/>
            <person name="Andrzejewski T.M."/>
            <person name="Davidsen T.M."/>
            <person name="Wayne K.J."/>
            <person name="Tettelin H."/>
            <person name="Glass J.I."/>
            <person name="Rusch D."/>
            <person name="Podicherti R."/>
            <person name="Tsui H.-C.T."/>
            <person name="Winkler M.E."/>
        </authorList>
    </citation>
    <scope>NUCLEOTIDE SEQUENCE</scope>
</reference>
<dbReference type="GO" id="GO:0016887">
    <property type="term" value="F:ATP hydrolysis activity"/>
    <property type="evidence" value="ECO:0007669"/>
    <property type="project" value="InterPro"/>
</dbReference>
<evidence type="ECO:0000256" key="3">
    <source>
        <dbReference type="ARBA" id="ARBA00010044"/>
    </source>
</evidence>
<dbReference type="InterPro" id="IPR005936">
    <property type="entry name" value="FtsH"/>
</dbReference>
<dbReference type="EMBL" id="UINC01068732">
    <property type="protein sequence ID" value="SVC01572.1"/>
    <property type="molecule type" value="Genomic_DNA"/>
</dbReference>
<dbReference type="PROSITE" id="PS00674">
    <property type="entry name" value="AAA"/>
    <property type="match status" value="1"/>
</dbReference>
<evidence type="ECO:0000256" key="13">
    <source>
        <dbReference type="ARBA" id="ARBA00023136"/>
    </source>
</evidence>
<proteinExistence type="inferred from homology"/>
<dbReference type="Pfam" id="PF00004">
    <property type="entry name" value="AAA"/>
    <property type="match status" value="1"/>
</dbReference>
<evidence type="ECO:0000256" key="5">
    <source>
        <dbReference type="ARBA" id="ARBA00022692"/>
    </source>
</evidence>
<dbReference type="GO" id="GO:0006508">
    <property type="term" value="P:proteolysis"/>
    <property type="evidence" value="ECO:0007669"/>
    <property type="project" value="UniProtKB-KW"/>
</dbReference>
<dbReference type="PANTHER" id="PTHR23076">
    <property type="entry name" value="METALLOPROTEASE M41 FTSH"/>
    <property type="match status" value="1"/>
</dbReference>
<evidence type="ECO:0000256" key="6">
    <source>
        <dbReference type="ARBA" id="ARBA00022723"/>
    </source>
</evidence>
<evidence type="ECO:0000256" key="2">
    <source>
        <dbReference type="ARBA" id="ARBA00004370"/>
    </source>
</evidence>
<dbReference type="InterPro" id="IPR000642">
    <property type="entry name" value="Peptidase_M41"/>
</dbReference>
<keyword evidence="12" id="KW-0482">Metalloprotease</keyword>
<dbReference type="InterPro" id="IPR003593">
    <property type="entry name" value="AAA+_ATPase"/>
</dbReference>
<dbReference type="CDD" id="cd19501">
    <property type="entry name" value="RecA-like_FtsH"/>
    <property type="match status" value="1"/>
</dbReference>
<dbReference type="GO" id="GO:0046872">
    <property type="term" value="F:metal ion binding"/>
    <property type="evidence" value="ECO:0007669"/>
    <property type="project" value="UniProtKB-KW"/>
</dbReference>
<keyword evidence="13" id="KW-0472">Membrane</keyword>
<feature type="non-terminal residue" evidence="15">
    <location>
        <position position="356"/>
    </location>
</feature>
<protein>
    <recommendedName>
        <fullName evidence="14">AAA+ ATPase domain-containing protein</fullName>
    </recommendedName>
</protein>
<evidence type="ECO:0000256" key="8">
    <source>
        <dbReference type="ARBA" id="ARBA00022801"/>
    </source>
</evidence>
<dbReference type="FunFam" id="3.40.50.300:FF:000001">
    <property type="entry name" value="ATP-dependent zinc metalloprotease FtsH"/>
    <property type="match status" value="1"/>
</dbReference>
<evidence type="ECO:0000256" key="7">
    <source>
        <dbReference type="ARBA" id="ARBA00022741"/>
    </source>
</evidence>